<gene>
    <name evidence="7" type="ORF">Mic7113_6466</name>
</gene>
<geneLocation type="plasmid" evidence="7 8">
    <name>pMIC7113.01</name>
</geneLocation>
<feature type="transmembrane region" description="Helical" evidence="5">
    <location>
        <begin position="313"/>
        <end position="336"/>
    </location>
</feature>
<accession>K9WQH1</accession>
<reference evidence="7 8" key="1">
    <citation type="submission" date="2012-06" db="EMBL/GenBank/DDBJ databases">
        <title>Finished plasmid 1 of genome of Microcoleus sp. PCC 7113.</title>
        <authorList>
            <consortium name="US DOE Joint Genome Institute"/>
            <person name="Gugger M."/>
            <person name="Coursin T."/>
            <person name="Rippka R."/>
            <person name="Tandeau De Marsac N."/>
            <person name="Huntemann M."/>
            <person name="Wei C.-L."/>
            <person name="Han J."/>
            <person name="Detter J.C."/>
            <person name="Han C."/>
            <person name="Tapia R."/>
            <person name="Chen A."/>
            <person name="Kyrpides N."/>
            <person name="Mavromatis K."/>
            <person name="Markowitz V."/>
            <person name="Szeto E."/>
            <person name="Ivanova N."/>
            <person name="Pagani I."/>
            <person name="Pati A."/>
            <person name="Goodwin L."/>
            <person name="Nordberg H.P."/>
            <person name="Cantor M.N."/>
            <person name="Hua S.X."/>
            <person name="Woyke T."/>
            <person name="Kerfeld C.A."/>
        </authorList>
    </citation>
    <scope>NUCLEOTIDE SEQUENCE [LARGE SCALE GENOMIC DNA]</scope>
    <source>
        <strain evidence="7 8">PCC 7113</strain>
        <plasmid evidence="7 8">pMIC7113.01</plasmid>
    </source>
</reference>
<dbReference type="HOGENOM" id="CLU_784851_0_0_3"/>
<evidence type="ECO:0000256" key="5">
    <source>
        <dbReference type="SAM" id="Phobius"/>
    </source>
</evidence>
<comment type="similarity">
    <text evidence="2">Belongs to the glycosyltransferase 2 family.</text>
</comment>
<feature type="domain" description="Glycosyltransferase 2-like" evidence="6">
    <location>
        <begin position="32"/>
        <end position="210"/>
    </location>
</feature>
<evidence type="ECO:0000256" key="4">
    <source>
        <dbReference type="ARBA" id="ARBA00022679"/>
    </source>
</evidence>
<dbReference type="GO" id="GO:0016757">
    <property type="term" value="F:glycosyltransferase activity"/>
    <property type="evidence" value="ECO:0007669"/>
    <property type="project" value="UniProtKB-KW"/>
</dbReference>
<sequence length="353" mass="40724">MECGCHANVAGYPSFLQNKIMNKIYTEQAKISLIIPTRKRVEMLQNLLDSLREHKWLMRDDVEVLVVDNASDKSTARDLCSCYNSVKYLYVAEPGQRNALNYGIRKASGELLAFVDDDVVVISEDWLYRMAKHFSEHSNLGYVSGNVKALETASRAQEIWEKGGGLSKGQTSVYWSNKEVVNNYRWRPLPLARICVGANSMIPRSVFRKVGLFIPLFDPGAPIPHGGSLEMGYRIIKAGYDLFYDSEAIVLHHHPTTESELQKKLFIYGVGDTAIQAYFFWRYRDYRGIWWALGGYQFYRIYSYVMGQYNFPFLYVFWQMIGGCYGTFLLFFRLAYKDSAKFFKIPLLSEIQD</sequence>
<protein>
    <submittedName>
        <fullName evidence="7">Putative glycosyltransferase</fullName>
    </submittedName>
</protein>
<keyword evidence="8" id="KW-1185">Reference proteome</keyword>
<keyword evidence="5" id="KW-0812">Transmembrane</keyword>
<name>K9WQH1_9CYAN</name>
<keyword evidence="3" id="KW-0328">Glycosyltransferase</keyword>
<dbReference type="AlphaFoldDB" id="K9WQH1"/>
<evidence type="ECO:0000313" key="8">
    <source>
        <dbReference type="Proteomes" id="UP000010471"/>
    </source>
</evidence>
<dbReference type="Gene3D" id="3.90.550.10">
    <property type="entry name" value="Spore Coat Polysaccharide Biosynthesis Protein SpsA, Chain A"/>
    <property type="match status" value="1"/>
</dbReference>
<evidence type="ECO:0000256" key="2">
    <source>
        <dbReference type="ARBA" id="ARBA00006739"/>
    </source>
</evidence>
<evidence type="ECO:0000256" key="3">
    <source>
        <dbReference type="ARBA" id="ARBA00022676"/>
    </source>
</evidence>
<keyword evidence="5" id="KW-1133">Transmembrane helix</keyword>
<dbReference type="Proteomes" id="UP000010471">
    <property type="component" value="Plasmid pMIC7113.01"/>
</dbReference>
<comment type="pathway">
    <text evidence="1">Cell wall biogenesis; cell wall polysaccharide biosynthesis.</text>
</comment>
<dbReference type="InterPro" id="IPR029044">
    <property type="entry name" value="Nucleotide-diphossugar_trans"/>
</dbReference>
<organism evidence="7 8">
    <name type="scientific">Allocoleopsis franciscana PCC 7113</name>
    <dbReference type="NCBI Taxonomy" id="1173027"/>
    <lineage>
        <taxon>Bacteria</taxon>
        <taxon>Bacillati</taxon>
        <taxon>Cyanobacteriota</taxon>
        <taxon>Cyanophyceae</taxon>
        <taxon>Coleofasciculales</taxon>
        <taxon>Coleofasciculaceae</taxon>
        <taxon>Allocoleopsis</taxon>
        <taxon>Allocoleopsis franciscana</taxon>
    </lineage>
</organism>
<dbReference type="Pfam" id="PF00535">
    <property type="entry name" value="Glycos_transf_2"/>
    <property type="match status" value="1"/>
</dbReference>
<dbReference type="PANTHER" id="PTHR43179:SF12">
    <property type="entry name" value="GALACTOFURANOSYLTRANSFERASE GLFT2"/>
    <property type="match status" value="1"/>
</dbReference>
<dbReference type="KEGG" id="mic:Mic7113_6466"/>
<keyword evidence="5" id="KW-0472">Membrane</keyword>
<keyword evidence="4 7" id="KW-0808">Transferase</keyword>
<evidence type="ECO:0000313" key="7">
    <source>
        <dbReference type="EMBL" id="AFZ22046.1"/>
    </source>
</evidence>
<proteinExistence type="inferred from homology"/>
<dbReference type="EMBL" id="CP003631">
    <property type="protein sequence ID" value="AFZ22046.1"/>
    <property type="molecule type" value="Genomic_DNA"/>
</dbReference>
<dbReference type="PANTHER" id="PTHR43179">
    <property type="entry name" value="RHAMNOSYLTRANSFERASE WBBL"/>
    <property type="match status" value="1"/>
</dbReference>
<keyword evidence="7" id="KW-0614">Plasmid</keyword>
<evidence type="ECO:0000259" key="6">
    <source>
        <dbReference type="Pfam" id="PF00535"/>
    </source>
</evidence>
<dbReference type="InterPro" id="IPR001173">
    <property type="entry name" value="Glyco_trans_2-like"/>
</dbReference>
<dbReference type="SUPFAM" id="SSF53448">
    <property type="entry name" value="Nucleotide-diphospho-sugar transferases"/>
    <property type="match status" value="1"/>
</dbReference>
<evidence type="ECO:0000256" key="1">
    <source>
        <dbReference type="ARBA" id="ARBA00004776"/>
    </source>
</evidence>